<dbReference type="Proteomes" id="UP000319801">
    <property type="component" value="Unassembled WGS sequence"/>
</dbReference>
<comment type="caution">
    <text evidence="13">The sequence shown here is derived from an EMBL/GenBank/DDBJ whole genome shotgun (WGS) entry which is preliminary data.</text>
</comment>
<keyword evidence="6" id="KW-1015">Disulfide bond</keyword>
<keyword evidence="14" id="KW-1185">Reference proteome</keyword>
<dbReference type="InterPro" id="IPR051587">
    <property type="entry name" value="Adhesion_GPCR"/>
</dbReference>
<keyword evidence="13" id="KW-0675">Receptor</keyword>
<comment type="subcellular location">
    <subcellularLocation>
        <location evidence="1">Membrane</location>
        <topology evidence="1">Multi-pass membrane protein</topology>
    </subcellularLocation>
</comment>
<dbReference type="GO" id="GO:0007189">
    <property type="term" value="P:adenylate cyclase-activating G protein-coupled receptor signaling pathway"/>
    <property type="evidence" value="ECO:0007669"/>
    <property type="project" value="TreeGrafter"/>
</dbReference>
<dbReference type="InterPro" id="IPR057400">
    <property type="entry name" value="ADGRF3/5_N"/>
</dbReference>
<dbReference type="Gene3D" id="1.20.1070.10">
    <property type="entry name" value="Rhodopsin 7-helix transmembrane proteins"/>
    <property type="match status" value="1"/>
</dbReference>
<dbReference type="InterPro" id="IPR003598">
    <property type="entry name" value="Ig_sub2"/>
</dbReference>
<reference evidence="13 14" key="1">
    <citation type="journal article" date="2019" name="Genome Biol. Evol.">
        <title>Whole-Genome Sequencing of the Giant Devil Catfish, Bagarius yarrelli.</title>
        <authorList>
            <person name="Jiang W."/>
            <person name="Lv Y."/>
            <person name="Cheng L."/>
            <person name="Yang K."/>
            <person name="Chao B."/>
            <person name="Wang X."/>
            <person name="Li Y."/>
            <person name="Pan X."/>
            <person name="You X."/>
            <person name="Zhang Y."/>
            <person name="Yang J."/>
            <person name="Li J."/>
            <person name="Zhang X."/>
            <person name="Liu S."/>
            <person name="Sun C."/>
            <person name="Yang J."/>
            <person name="Shi Q."/>
        </authorList>
    </citation>
    <scope>NUCLEOTIDE SEQUENCE [LARGE SCALE GENOMIC DNA]</scope>
    <source>
        <strain evidence="13">JWS20170419001</strain>
        <tissue evidence="13">Muscle</tissue>
    </source>
</reference>
<dbReference type="AlphaFoldDB" id="A0A556U2R5"/>
<dbReference type="FunFam" id="1.20.1070.10:FF:000058">
    <property type="entry name" value="Adhesion G protein-coupled receptor F5"/>
    <property type="match status" value="1"/>
</dbReference>
<dbReference type="PROSITE" id="PS50835">
    <property type="entry name" value="IG_LIKE"/>
    <property type="match status" value="1"/>
</dbReference>
<feature type="transmembrane region" description="Helical" evidence="9">
    <location>
        <begin position="924"/>
        <end position="950"/>
    </location>
</feature>
<dbReference type="GO" id="GO:0016020">
    <property type="term" value="C:membrane"/>
    <property type="evidence" value="ECO:0007669"/>
    <property type="project" value="UniProtKB-SubCell"/>
</dbReference>
<keyword evidence="5 9" id="KW-0472">Membrane</keyword>
<feature type="transmembrane region" description="Helical" evidence="9">
    <location>
        <begin position="37"/>
        <end position="57"/>
    </location>
</feature>
<dbReference type="Pfam" id="PF01825">
    <property type="entry name" value="GPS"/>
    <property type="match status" value="1"/>
</dbReference>
<organism evidence="13 14">
    <name type="scientific">Bagarius yarrelli</name>
    <name type="common">Goonch</name>
    <name type="synonym">Bagrus yarrelli</name>
    <dbReference type="NCBI Taxonomy" id="175774"/>
    <lineage>
        <taxon>Eukaryota</taxon>
        <taxon>Metazoa</taxon>
        <taxon>Chordata</taxon>
        <taxon>Craniata</taxon>
        <taxon>Vertebrata</taxon>
        <taxon>Euteleostomi</taxon>
        <taxon>Actinopterygii</taxon>
        <taxon>Neopterygii</taxon>
        <taxon>Teleostei</taxon>
        <taxon>Ostariophysi</taxon>
        <taxon>Siluriformes</taxon>
        <taxon>Sisoridae</taxon>
        <taxon>Sisorinae</taxon>
        <taxon>Bagarius</taxon>
    </lineage>
</organism>
<dbReference type="InterPro" id="IPR017981">
    <property type="entry name" value="GPCR_2-like_7TM"/>
</dbReference>
<dbReference type="InterPro" id="IPR046338">
    <property type="entry name" value="GAIN_dom_sf"/>
</dbReference>
<protein>
    <submittedName>
        <fullName evidence="13">Adhesion G protein-coupled receptor F5</fullName>
    </submittedName>
</protein>
<dbReference type="InterPro" id="IPR013783">
    <property type="entry name" value="Ig-like_fold"/>
</dbReference>
<dbReference type="Gene3D" id="2.60.220.50">
    <property type="match status" value="1"/>
</dbReference>
<evidence type="ECO:0000256" key="8">
    <source>
        <dbReference type="ARBA" id="ARBA00023319"/>
    </source>
</evidence>
<feature type="domain" description="G-protein coupled receptors family 2 profile 2" evidence="11">
    <location>
        <begin position="887"/>
        <end position="1134"/>
    </location>
</feature>
<feature type="transmembrane region" description="Helical" evidence="9">
    <location>
        <begin position="889"/>
        <end position="912"/>
    </location>
</feature>
<sequence length="1134" mass="126155">MVGMAGRGAVVDIVCVNVALVVVFAVIGVVLSLDVSVVFVVALSVVLVAEMVIAAILRDFVEISVDVSDGIAEDVVDTAWVCILNGTDYQCRCENQYFWPYEKCIENKYCDDIMEGKCGCINALPNDGQFCQLLDPVPWTDYLVEVEIAMIDPAEVTLLRNKLETLTLPLISSYTIITEIDITTVCILNGTHYQCRCENPYSWPYETCIENRYCDDITAGTCGCISSLPDNGQFCQPFSELTLPQTDYLVEIEIAMIDALLPLRNELETLSLPLISSYTIITELNITTVCLLSGTGYQCKCEDQYSWPYKKCIENGYCDDFTNGTCGCINALPNDSQLCQPISDLTLPQTDYLVEMEIEISDPETVILLKNYLNTLNLPLIISDIMITDLNITTVKDGLYRNSTQIYPENDLILTCKTANDSITWTKDGKEIVASDKYIINKTSLIVKNTTPTDTGVYDCRTTQNLMPYIIWQSIMILDPNIQVNISKSLTCQNTIIRLQCCVLPRYNVTWLTEYNEECRDPVQENSCIYCDYSINQTKCQADNHPVTLTCKLTKKFACSDNRTETAFGAGQVNEYKTGGCNRDMIGYKIAQCVAPGYWIVTYDNCVTRVIKYLYDISPKLIVTDLMTFAQNVSTAAIENASEITKSPATILTIVELLKTIADLAETVFINQEIMQNFLLTLDVIGSTDAQDAWLYLNNNSTTMVKSSELLNSTERISRRLKNLDLKPPQISTKYSTFHKYNEISEPFIDRFGKNLTTLINIPTINTPTSITVIVSSVFNNILPVRNLTSNNNRQTGTTINGDVALIQANSIINNVSISFEIINKTLENPQCVFWNFGLLNGIGGWDSSGCRLKRFDNKSDVYTCECDHITSFSILMSPFTPDNCALDVITYIGVGISMGSLVLCLIIEFIVWKSVGKSYTSHLRHIAIVNVAVSLLIANICFIIGAAVVKKDEGPCSTATFFMHFFYLAVFFWMLLSALLLLYCVFTMVHKISKGTMKTIGFTVGYGAPLLIAVITVASTAGNRGYIQQGYNCWLNWNETKALLAFVIPALTIVAINLLVLIVVLCKMLRRGGNSSTQTEDKHPLLVIARCVGFLTPLFGLTWGFGIGTMVSKSCGVHVVFAFLNSLQVMKLF</sequence>
<dbReference type="GO" id="GO:0007166">
    <property type="term" value="P:cell surface receptor signaling pathway"/>
    <property type="evidence" value="ECO:0007669"/>
    <property type="project" value="InterPro"/>
</dbReference>
<keyword evidence="7" id="KW-0325">Glycoprotein</keyword>
<feature type="domain" description="GAIN-B" evidence="10">
    <location>
        <begin position="722"/>
        <end position="883"/>
    </location>
</feature>
<dbReference type="EMBL" id="VCAZ01000041">
    <property type="protein sequence ID" value="TSM12543.1"/>
    <property type="molecule type" value="Genomic_DNA"/>
</dbReference>
<dbReference type="PRINTS" id="PR00249">
    <property type="entry name" value="GPCRSECRETIN"/>
</dbReference>
<proteinExistence type="inferred from homology"/>
<evidence type="ECO:0000256" key="2">
    <source>
        <dbReference type="ARBA" id="ARBA00007343"/>
    </source>
</evidence>
<dbReference type="Pfam" id="PF25387">
    <property type="entry name" value="ADGRF3_N"/>
    <property type="match status" value="3"/>
</dbReference>
<evidence type="ECO:0000259" key="12">
    <source>
        <dbReference type="PROSITE" id="PS50835"/>
    </source>
</evidence>
<evidence type="ECO:0000313" key="13">
    <source>
        <dbReference type="EMBL" id="TSM12543.1"/>
    </source>
</evidence>
<dbReference type="Pfam" id="PF00002">
    <property type="entry name" value="7tm_2"/>
    <property type="match status" value="1"/>
</dbReference>
<dbReference type="PANTHER" id="PTHR45813">
    <property type="entry name" value="IG-LIKE DOMAIN-CONTAINING PROTEIN"/>
    <property type="match status" value="1"/>
</dbReference>
<dbReference type="InterPro" id="IPR036179">
    <property type="entry name" value="Ig-like_dom_sf"/>
</dbReference>
<evidence type="ECO:0000313" key="14">
    <source>
        <dbReference type="Proteomes" id="UP000319801"/>
    </source>
</evidence>
<keyword evidence="4 9" id="KW-1133">Transmembrane helix</keyword>
<comment type="similarity">
    <text evidence="2">Belongs to the G-protein coupled receptor 2 family. Adhesion G-protein coupled receptor (ADGR) subfamily.</text>
</comment>
<feature type="domain" description="Ig-like" evidence="12">
    <location>
        <begin position="379"/>
        <end position="465"/>
    </location>
</feature>
<dbReference type="SMART" id="SM00408">
    <property type="entry name" value="IGc2"/>
    <property type="match status" value="1"/>
</dbReference>
<feature type="transmembrane region" description="Helical" evidence="9">
    <location>
        <begin position="962"/>
        <end position="989"/>
    </location>
</feature>
<dbReference type="GO" id="GO:0004930">
    <property type="term" value="F:G protein-coupled receptor activity"/>
    <property type="evidence" value="ECO:0007669"/>
    <property type="project" value="InterPro"/>
</dbReference>
<evidence type="ECO:0000256" key="3">
    <source>
        <dbReference type="ARBA" id="ARBA00022692"/>
    </source>
</evidence>
<evidence type="ECO:0000256" key="1">
    <source>
        <dbReference type="ARBA" id="ARBA00004141"/>
    </source>
</evidence>
<name>A0A556U2R5_BAGYA</name>
<evidence type="ECO:0000259" key="10">
    <source>
        <dbReference type="PROSITE" id="PS50221"/>
    </source>
</evidence>
<evidence type="ECO:0000256" key="7">
    <source>
        <dbReference type="ARBA" id="ARBA00023180"/>
    </source>
</evidence>
<dbReference type="OrthoDB" id="10040049at2759"/>
<feature type="transmembrane region" description="Helical" evidence="9">
    <location>
        <begin position="1001"/>
        <end position="1023"/>
    </location>
</feature>
<feature type="transmembrane region" description="Helical" evidence="9">
    <location>
        <begin position="6"/>
        <end position="30"/>
    </location>
</feature>
<evidence type="ECO:0000256" key="9">
    <source>
        <dbReference type="SAM" id="Phobius"/>
    </source>
</evidence>
<feature type="transmembrane region" description="Helical" evidence="9">
    <location>
        <begin position="1086"/>
        <end position="1106"/>
    </location>
</feature>
<dbReference type="SUPFAM" id="SSF48726">
    <property type="entry name" value="Immunoglobulin"/>
    <property type="match status" value="1"/>
</dbReference>
<dbReference type="InterPro" id="IPR000203">
    <property type="entry name" value="GPS"/>
</dbReference>
<dbReference type="InterPro" id="IPR007110">
    <property type="entry name" value="Ig-like_dom"/>
</dbReference>
<dbReference type="Pfam" id="PF00047">
    <property type="entry name" value="ig"/>
    <property type="match status" value="1"/>
</dbReference>
<gene>
    <name evidence="13" type="ORF">Baya_7944</name>
</gene>
<dbReference type="Gene3D" id="2.60.40.10">
    <property type="entry name" value="Immunoglobulins"/>
    <property type="match status" value="1"/>
</dbReference>
<keyword evidence="3 9" id="KW-0812">Transmembrane</keyword>
<evidence type="ECO:0000259" key="11">
    <source>
        <dbReference type="PROSITE" id="PS50261"/>
    </source>
</evidence>
<evidence type="ECO:0000256" key="5">
    <source>
        <dbReference type="ARBA" id="ARBA00023136"/>
    </source>
</evidence>
<dbReference type="InterPro" id="IPR057244">
    <property type="entry name" value="GAIN_B"/>
</dbReference>
<keyword evidence="8" id="KW-0393">Immunoglobulin domain</keyword>
<evidence type="ECO:0000256" key="4">
    <source>
        <dbReference type="ARBA" id="ARBA00022989"/>
    </source>
</evidence>
<dbReference type="SMART" id="SM00303">
    <property type="entry name" value="GPS"/>
    <property type="match status" value="1"/>
</dbReference>
<dbReference type="PROSITE" id="PS50221">
    <property type="entry name" value="GAIN_B"/>
    <property type="match status" value="1"/>
</dbReference>
<feature type="transmembrane region" description="Helical" evidence="9">
    <location>
        <begin position="1043"/>
        <end position="1066"/>
    </location>
</feature>
<evidence type="ECO:0000256" key="6">
    <source>
        <dbReference type="ARBA" id="ARBA00023157"/>
    </source>
</evidence>
<dbReference type="PANTHER" id="PTHR45813:SF4">
    <property type="entry name" value="ADHESION G PROTEIN-COUPLED RECEPTOR F5"/>
    <property type="match status" value="1"/>
</dbReference>
<dbReference type="InterPro" id="IPR000832">
    <property type="entry name" value="GPCR_2_secretin-like"/>
</dbReference>
<accession>A0A556U2R5</accession>
<dbReference type="PROSITE" id="PS50261">
    <property type="entry name" value="G_PROTEIN_RECEP_F2_4"/>
    <property type="match status" value="1"/>
</dbReference>
<dbReference type="InterPro" id="IPR013151">
    <property type="entry name" value="Immunoglobulin_dom"/>
</dbReference>